<dbReference type="Pfam" id="PF07796">
    <property type="entry name" value="DUF1638"/>
    <property type="match status" value="1"/>
</dbReference>
<accession>I4ACD3</accession>
<dbReference type="RefSeq" id="WP_014795095.1">
    <property type="nucleotide sequence ID" value="NC_018017.1"/>
</dbReference>
<dbReference type="AlphaFoldDB" id="I4ACD3"/>
<dbReference type="InterPro" id="IPR012437">
    <property type="entry name" value="DUF1638"/>
</dbReference>
<feature type="domain" description="DUF1638" evidence="1">
    <location>
        <begin position="36"/>
        <end position="199"/>
    </location>
</feature>
<protein>
    <recommendedName>
        <fullName evidence="1">DUF1638 domain-containing protein</fullName>
    </recommendedName>
</protein>
<evidence type="ECO:0000313" key="2">
    <source>
        <dbReference type="EMBL" id="AFM01618.1"/>
    </source>
</evidence>
<keyword evidence="3" id="KW-1185">Reference proteome</keyword>
<organism evidence="2 3">
    <name type="scientific">Desulfitobacterium dehalogenans (strain ATCC 51507 / DSM 9161 / JW/IU-DC1)</name>
    <dbReference type="NCBI Taxonomy" id="756499"/>
    <lineage>
        <taxon>Bacteria</taxon>
        <taxon>Bacillati</taxon>
        <taxon>Bacillota</taxon>
        <taxon>Clostridia</taxon>
        <taxon>Eubacteriales</taxon>
        <taxon>Desulfitobacteriaceae</taxon>
        <taxon>Desulfitobacterium</taxon>
    </lineage>
</organism>
<sequence length="233" mass="26739">MVKDIEGGTVLIACKMLQYEIMKAIEEVGCQYPIIWMDSEYHTDPNGLRTKLQEEIDKLKDNTTTILLAYGCCGNGTVGLKATTGELIIPRTEDCISMLMSQCGQSYLRPKATYFMTKGWLEGTHSMAQEIEHAVKRYGPERAKKIFEQMFRHYKYLMLIDTKSYTIEECLDEVKVLAERLNLELTFAQGDIWFLRRLLSGNIDQDFCVIPKGETVSQQDFACCDQDLPRQPF</sequence>
<reference evidence="3" key="1">
    <citation type="submission" date="2012-06" db="EMBL/GenBank/DDBJ databases">
        <title>Complete sequence of Desulfitobacterium dehalogenans ATCC 51507.</title>
        <authorList>
            <person name="Lucas S."/>
            <person name="Han J."/>
            <person name="Lapidus A."/>
            <person name="Cheng J.-F."/>
            <person name="Goodwin L."/>
            <person name="Pitluck S."/>
            <person name="Peters L."/>
            <person name="Ovchinnikova G."/>
            <person name="Teshima H."/>
            <person name="Detter J.C."/>
            <person name="Han C."/>
            <person name="Tapia R."/>
            <person name="Land M."/>
            <person name="Hauser L."/>
            <person name="Kyrpides N."/>
            <person name="Ivanova N."/>
            <person name="Pagani I."/>
            <person name="Kruse T."/>
            <person name="de Vos W.M."/>
            <person name="Smidt H."/>
            <person name="Woyke T."/>
        </authorList>
    </citation>
    <scope>NUCLEOTIDE SEQUENCE [LARGE SCALE GENOMIC DNA]</scope>
    <source>
        <strain evidence="3">ATCC 51507 / DSM 9161 / JW/IU-DC1</strain>
    </source>
</reference>
<dbReference type="Proteomes" id="UP000006053">
    <property type="component" value="Chromosome"/>
</dbReference>
<dbReference type="STRING" id="756499.Desde_3330"/>
<dbReference type="KEGG" id="ddh:Desde_3330"/>
<reference evidence="2 3" key="2">
    <citation type="journal article" date="2015" name="J. Bacteriol.">
        <title>Genomic, proteomic, and biochemical analysis of the organohalide respiratory pathway in Desulfitobacterium dehalogenans.</title>
        <authorList>
            <person name="Kruse T."/>
            <person name="van de Pas B.A."/>
            <person name="Atteia A."/>
            <person name="Krab K."/>
            <person name="Hagen W.R."/>
            <person name="Goodwin L."/>
            <person name="Chain P."/>
            <person name="Boeren S."/>
            <person name="Maphosa F."/>
            <person name="Schraa G."/>
            <person name="de Vos W.M."/>
            <person name="van der Oost J."/>
            <person name="Smidt H."/>
            <person name="Stams A.J."/>
        </authorList>
    </citation>
    <scope>NUCLEOTIDE SEQUENCE [LARGE SCALE GENOMIC DNA]</scope>
    <source>
        <strain evidence="3">ATCC 51507 / DSM 9161 / JW/IU-DC1</strain>
    </source>
</reference>
<name>I4ACD3_DESDJ</name>
<proteinExistence type="predicted"/>
<dbReference type="eggNOG" id="COG0145">
    <property type="taxonomic scope" value="Bacteria"/>
</dbReference>
<dbReference type="OrthoDB" id="9787351at2"/>
<gene>
    <name evidence="2" type="ordered locus">Desde_3330</name>
</gene>
<dbReference type="EMBL" id="CP003348">
    <property type="protein sequence ID" value="AFM01618.1"/>
    <property type="molecule type" value="Genomic_DNA"/>
</dbReference>
<dbReference type="HOGENOM" id="CLU_098957_0_0_9"/>
<evidence type="ECO:0000259" key="1">
    <source>
        <dbReference type="Pfam" id="PF07796"/>
    </source>
</evidence>
<evidence type="ECO:0000313" key="3">
    <source>
        <dbReference type="Proteomes" id="UP000006053"/>
    </source>
</evidence>